<dbReference type="RefSeq" id="WP_377909524.1">
    <property type="nucleotide sequence ID" value="NZ_JBHSGK010000011.1"/>
</dbReference>
<feature type="domain" description="TcaA second" evidence="2">
    <location>
        <begin position="55"/>
        <end position="144"/>
    </location>
</feature>
<dbReference type="InterPro" id="IPR054529">
    <property type="entry name" value="TcaA_2nd"/>
</dbReference>
<gene>
    <name evidence="4" type="ORF">ACFO4L_09970</name>
</gene>
<sequence>MEDCPVCGSERKERVCSGCGYGKKKTAQWVSFGAVSAGVLLFIGVPQLLSAGNPPEETIAELEEAVQQGDVERVAALMVVQGGEAPVTEEEAAPVTLYLQQEGSQIFADLYEQAEAVGEGAQMAEDEPWRVVREGNFFSSYSIEVAPVPFFTTGGFVGLEVTMENGTAMTISEDVHALYGPVLPGIYEAALSFEGEYASVDKSTEVTIEGPETAVVELEPGAGPLDLEVPDSAVLTIRREGQEVDHRLSTEAVFPFDESFTIEAARQFPDGRAASGDTVVVDENPDVSTLEADAELASHLAATFEEYVWGVAAAESRNDENQLTNVKDSLRRAIEEEMRIRRAQGFMRKTDELLLETDPKQAEVFETEGVWIGRVPFHLERNDTWYRHGEAVEQSSSERTGIVHLEFNEETKRWLVGWVADLGPESFHSDDPQRREEVFDWSGS</sequence>
<evidence type="ECO:0000313" key="5">
    <source>
        <dbReference type="Proteomes" id="UP001595896"/>
    </source>
</evidence>
<evidence type="ECO:0000313" key="4">
    <source>
        <dbReference type="EMBL" id="MFC4736911.1"/>
    </source>
</evidence>
<dbReference type="EMBL" id="JBHSGK010000011">
    <property type="protein sequence ID" value="MFC4736911.1"/>
    <property type="molecule type" value="Genomic_DNA"/>
</dbReference>
<dbReference type="Proteomes" id="UP001595896">
    <property type="component" value="Unassembled WGS sequence"/>
</dbReference>
<evidence type="ECO:0000259" key="3">
    <source>
        <dbReference type="Pfam" id="PF25155"/>
    </source>
</evidence>
<keyword evidence="5" id="KW-1185">Reference proteome</keyword>
<dbReference type="InterPro" id="IPR056902">
    <property type="entry name" value="NTF2_YvbJ"/>
</dbReference>
<feature type="transmembrane region" description="Helical" evidence="1">
    <location>
        <begin position="29"/>
        <end position="49"/>
    </location>
</feature>
<dbReference type="Pfam" id="PF25155">
    <property type="entry name" value="NTF2_YvbJ"/>
    <property type="match status" value="1"/>
</dbReference>
<protein>
    <submittedName>
        <fullName evidence="4">Uncharacterized protein</fullName>
    </submittedName>
</protein>
<keyword evidence="1" id="KW-0812">Transmembrane</keyword>
<evidence type="ECO:0000259" key="2">
    <source>
        <dbReference type="Pfam" id="PF22813"/>
    </source>
</evidence>
<keyword evidence="1" id="KW-0472">Membrane</keyword>
<feature type="domain" description="YvbJ-like NTF2-like" evidence="3">
    <location>
        <begin position="303"/>
        <end position="416"/>
    </location>
</feature>
<reference evidence="5" key="1">
    <citation type="journal article" date="2019" name="Int. J. Syst. Evol. Microbiol.">
        <title>The Global Catalogue of Microorganisms (GCM) 10K type strain sequencing project: providing services to taxonomists for standard genome sequencing and annotation.</title>
        <authorList>
            <consortium name="The Broad Institute Genomics Platform"/>
            <consortium name="The Broad Institute Genome Sequencing Center for Infectious Disease"/>
            <person name="Wu L."/>
            <person name="Ma J."/>
        </authorList>
    </citation>
    <scope>NUCLEOTIDE SEQUENCE [LARGE SCALE GENOMIC DNA]</scope>
    <source>
        <strain evidence="5">JCM 12165</strain>
    </source>
</reference>
<keyword evidence="1" id="KW-1133">Transmembrane helix</keyword>
<dbReference type="Pfam" id="PF22813">
    <property type="entry name" value="TcaA_2nd"/>
    <property type="match status" value="1"/>
</dbReference>
<proteinExistence type="predicted"/>
<accession>A0ABV9NVH8</accession>
<organism evidence="4 5">
    <name type="scientific">Bacillus daqingensis</name>
    <dbReference type="NCBI Taxonomy" id="872396"/>
    <lineage>
        <taxon>Bacteria</taxon>
        <taxon>Bacillati</taxon>
        <taxon>Bacillota</taxon>
        <taxon>Bacilli</taxon>
        <taxon>Bacillales</taxon>
        <taxon>Bacillaceae</taxon>
        <taxon>Bacillus</taxon>
    </lineage>
</organism>
<comment type="caution">
    <text evidence="4">The sequence shown here is derived from an EMBL/GenBank/DDBJ whole genome shotgun (WGS) entry which is preliminary data.</text>
</comment>
<name>A0ABV9NVH8_9BACI</name>
<evidence type="ECO:0000256" key="1">
    <source>
        <dbReference type="SAM" id="Phobius"/>
    </source>
</evidence>